<dbReference type="GO" id="GO:0005525">
    <property type="term" value="F:GTP binding"/>
    <property type="evidence" value="ECO:0007669"/>
    <property type="project" value="UniProtKB-UniRule"/>
</dbReference>
<dbReference type="Pfam" id="PF16658">
    <property type="entry name" value="RF3_C"/>
    <property type="match status" value="1"/>
</dbReference>
<dbReference type="SUPFAM" id="SSF54980">
    <property type="entry name" value="EF-G C-terminal domain-like"/>
    <property type="match status" value="1"/>
</dbReference>
<evidence type="ECO:0000256" key="9">
    <source>
        <dbReference type="HAMAP-Rule" id="MF_00072"/>
    </source>
</evidence>
<dbReference type="InterPro" id="IPR027417">
    <property type="entry name" value="P-loop_NTPase"/>
</dbReference>
<feature type="binding site" evidence="9">
    <location>
        <begin position="99"/>
        <end position="103"/>
    </location>
    <ligand>
        <name>GTP</name>
        <dbReference type="ChEBI" id="CHEBI:37565"/>
    </ligand>
</feature>
<dbReference type="NCBIfam" id="NF001964">
    <property type="entry name" value="PRK00741.1"/>
    <property type="match status" value="1"/>
</dbReference>
<dbReference type="PRINTS" id="PR00315">
    <property type="entry name" value="ELONGATNFCT"/>
</dbReference>
<dbReference type="GO" id="GO:0005829">
    <property type="term" value="C:cytosol"/>
    <property type="evidence" value="ECO:0007669"/>
    <property type="project" value="TreeGrafter"/>
</dbReference>
<evidence type="ECO:0000256" key="5">
    <source>
        <dbReference type="ARBA" id="ARBA00022917"/>
    </source>
</evidence>
<dbReference type="PANTHER" id="PTHR43556:SF2">
    <property type="entry name" value="PEPTIDE CHAIN RELEASE FACTOR RF3"/>
    <property type="match status" value="1"/>
</dbReference>
<dbReference type="Gene3D" id="3.30.70.3280">
    <property type="entry name" value="Peptide chain release factor 3, domain III"/>
    <property type="match status" value="1"/>
</dbReference>
<dbReference type="FunFam" id="3.30.70.3280:FF:000001">
    <property type="entry name" value="Peptide chain release factor 3"/>
    <property type="match status" value="1"/>
</dbReference>
<name>A0A380RUU7_FIBSU</name>
<dbReference type="InterPro" id="IPR041732">
    <property type="entry name" value="RF3_GTP-bd"/>
</dbReference>
<comment type="function">
    <text evidence="7 9">Increases the formation of ribosomal termination complexes and stimulates activities of RF-1 and RF-2. It binds guanine nucleotides and has strong preference for UGA stop codons. It may interact directly with the ribosome. The stimulation of RF-1 and RF-2 is significantly reduced by GTP and GDP, but not by GMP.</text>
</comment>
<dbReference type="InterPro" id="IPR005225">
    <property type="entry name" value="Small_GTP-bd"/>
</dbReference>
<dbReference type="PANTHER" id="PTHR43556">
    <property type="entry name" value="PEPTIDE CHAIN RELEASE FACTOR RF3"/>
    <property type="match status" value="1"/>
</dbReference>
<proteinExistence type="inferred from homology"/>
<dbReference type="Pfam" id="PF00009">
    <property type="entry name" value="GTP_EFTU"/>
    <property type="match status" value="1"/>
</dbReference>
<evidence type="ECO:0000256" key="1">
    <source>
        <dbReference type="ARBA" id="ARBA00004496"/>
    </source>
</evidence>
<dbReference type="InterPro" id="IPR053905">
    <property type="entry name" value="EF-G-like_DII"/>
</dbReference>
<dbReference type="Proteomes" id="UP000255423">
    <property type="component" value="Unassembled WGS sequence"/>
</dbReference>
<evidence type="ECO:0000313" key="12">
    <source>
        <dbReference type="Proteomes" id="UP000255423"/>
    </source>
</evidence>
<keyword evidence="4 9" id="KW-0547">Nucleotide-binding</keyword>
<dbReference type="Gene3D" id="3.40.50.300">
    <property type="entry name" value="P-loop containing nucleotide triphosphate hydrolases"/>
    <property type="match status" value="1"/>
</dbReference>
<keyword evidence="3 9" id="KW-0963">Cytoplasm</keyword>
<dbReference type="HAMAP" id="MF_00072">
    <property type="entry name" value="Rel_fac_3"/>
    <property type="match status" value="1"/>
</dbReference>
<dbReference type="InterPro" id="IPR009000">
    <property type="entry name" value="Transl_B-barrel_sf"/>
</dbReference>
<feature type="binding site" evidence="9">
    <location>
        <begin position="31"/>
        <end position="38"/>
    </location>
    <ligand>
        <name>GTP</name>
        <dbReference type="ChEBI" id="CHEBI:37565"/>
    </ligand>
</feature>
<dbReference type="GO" id="GO:0006449">
    <property type="term" value="P:regulation of translational termination"/>
    <property type="evidence" value="ECO:0007669"/>
    <property type="project" value="UniProtKB-UniRule"/>
</dbReference>
<dbReference type="Gene3D" id="2.40.30.10">
    <property type="entry name" value="Translation factors"/>
    <property type="match status" value="1"/>
</dbReference>
<dbReference type="SUPFAM" id="SSF52540">
    <property type="entry name" value="P-loop containing nucleoside triphosphate hydrolases"/>
    <property type="match status" value="1"/>
</dbReference>
<dbReference type="GO" id="GO:0016149">
    <property type="term" value="F:translation release factor activity, codon specific"/>
    <property type="evidence" value="ECO:0007669"/>
    <property type="project" value="UniProtKB-UniRule"/>
</dbReference>
<dbReference type="NCBIfam" id="TIGR00503">
    <property type="entry name" value="prfC"/>
    <property type="match status" value="1"/>
</dbReference>
<evidence type="ECO:0000256" key="3">
    <source>
        <dbReference type="ARBA" id="ARBA00022490"/>
    </source>
</evidence>
<dbReference type="PROSITE" id="PS00301">
    <property type="entry name" value="G_TR_1"/>
    <property type="match status" value="1"/>
</dbReference>
<dbReference type="FunFam" id="2.40.30.10:FF:000040">
    <property type="entry name" value="Peptide chain release factor 3"/>
    <property type="match status" value="1"/>
</dbReference>
<dbReference type="GO" id="GO:0003924">
    <property type="term" value="F:GTPase activity"/>
    <property type="evidence" value="ECO:0007669"/>
    <property type="project" value="InterPro"/>
</dbReference>
<evidence type="ECO:0000256" key="6">
    <source>
        <dbReference type="ARBA" id="ARBA00023134"/>
    </source>
</evidence>
<evidence type="ECO:0000259" key="10">
    <source>
        <dbReference type="PROSITE" id="PS51722"/>
    </source>
</evidence>
<dbReference type="GO" id="GO:0016150">
    <property type="term" value="F:translation release factor activity, codon nonspecific"/>
    <property type="evidence" value="ECO:0007669"/>
    <property type="project" value="TreeGrafter"/>
</dbReference>
<dbReference type="InterPro" id="IPR032090">
    <property type="entry name" value="RF3_C"/>
</dbReference>
<evidence type="ECO:0000256" key="8">
    <source>
        <dbReference type="ARBA" id="ARBA00073639"/>
    </source>
</evidence>
<gene>
    <name evidence="9" type="primary">prfC</name>
    <name evidence="11" type="ORF">SAMN05661053_0295</name>
</gene>
<sequence>MTPSLNLTPKVTIFGAMNPEIEKRRTFAIVSHPDAGKTTITEKFLWYGNVIREAGHVRAKANKSYTVSDWMKIEQQRGISVSSSVLNFPFEGCMFNLVDTPGHQDFCEDTYRALTAVDAALVLIDSVNGVEKQTIRLMNVCRMRHTPIITFINKMDLDGRHVLDLLDQIESVLQIKTAPFTLPIGVGKLFKGVYSIAENTFHTFNPDDGKQEIIQMEGPDDPRLVELCGENWVAQFREEYEMVTGGMDPFDHEKFLKGEMCPVFFGSAVNNFGVRQLLNAFAKLAPPPMIRDTDKRPVKPDEDAFSAFVFKIQANMDPKHRDRTAFLRICSGSFTRGEKVFHVRTGRDIRLAAPTAFLAKDKEVIDHAWAGDIVGINDPGLFRIGDTLTDGEKMNFTGIPDFAPEHFARVTLLNPLKSKQMAKGLAELSEEGATQLYEPLKSAVPVVGVVGELQFDVLKFRLQSEYGADVQLDRVPAHCIRWVKGPEADVGKFAEEYAGDCMMDKERNLVCLFPNEYRLNLALKNYERLSFAETSQG</sequence>
<protein>
    <recommendedName>
        <fullName evidence="8 9">Peptide chain release factor 3</fullName>
        <shortName evidence="9">RF-3</shortName>
    </recommendedName>
</protein>
<keyword evidence="5 9" id="KW-0648">Protein biosynthesis</keyword>
<feature type="domain" description="Tr-type G" evidence="10">
    <location>
        <begin position="22"/>
        <end position="289"/>
    </location>
</feature>
<comment type="subcellular location">
    <subcellularLocation>
        <location evidence="1 9">Cytoplasm</location>
    </subcellularLocation>
</comment>
<evidence type="ECO:0000256" key="7">
    <source>
        <dbReference type="ARBA" id="ARBA00025017"/>
    </source>
</evidence>
<dbReference type="FunFam" id="3.40.50.300:FF:000542">
    <property type="entry name" value="Peptide chain release factor 3"/>
    <property type="match status" value="1"/>
</dbReference>
<dbReference type="InterPro" id="IPR035647">
    <property type="entry name" value="EFG_III/V"/>
</dbReference>
<dbReference type="PROSITE" id="PS51722">
    <property type="entry name" value="G_TR_2"/>
    <property type="match status" value="1"/>
</dbReference>
<dbReference type="NCBIfam" id="TIGR00231">
    <property type="entry name" value="small_GTP"/>
    <property type="match status" value="1"/>
</dbReference>
<organism evidence="11 12">
    <name type="scientific">Fibrobacter succinogenes</name>
    <name type="common">Bacteroides succinogenes</name>
    <dbReference type="NCBI Taxonomy" id="833"/>
    <lineage>
        <taxon>Bacteria</taxon>
        <taxon>Pseudomonadati</taxon>
        <taxon>Fibrobacterota</taxon>
        <taxon>Fibrobacteria</taxon>
        <taxon>Fibrobacterales</taxon>
        <taxon>Fibrobacteraceae</taxon>
        <taxon>Fibrobacter</taxon>
    </lineage>
</organism>
<evidence type="ECO:0000256" key="4">
    <source>
        <dbReference type="ARBA" id="ARBA00022741"/>
    </source>
</evidence>
<dbReference type="EMBL" id="UHJL01000001">
    <property type="protein sequence ID" value="SUQ19069.1"/>
    <property type="molecule type" value="Genomic_DNA"/>
</dbReference>
<comment type="similarity">
    <text evidence="2 9">Belongs to the TRAFAC class translation factor GTPase superfamily. Classic translation factor GTPase family. PrfC subfamily.</text>
</comment>
<reference evidence="11 12" key="1">
    <citation type="submission" date="2017-08" db="EMBL/GenBank/DDBJ databases">
        <authorList>
            <person name="de Groot N.N."/>
        </authorList>
    </citation>
    <scope>NUCLEOTIDE SEQUENCE [LARGE SCALE GENOMIC DNA]</scope>
    <source>
        <strain evidence="11 12">HM2</strain>
    </source>
</reference>
<evidence type="ECO:0000256" key="2">
    <source>
        <dbReference type="ARBA" id="ARBA00009978"/>
    </source>
</evidence>
<dbReference type="AlphaFoldDB" id="A0A380RUU7"/>
<dbReference type="SUPFAM" id="SSF50447">
    <property type="entry name" value="Translation proteins"/>
    <property type="match status" value="1"/>
</dbReference>
<feature type="binding site" evidence="9">
    <location>
        <begin position="153"/>
        <end position="156"/>
    </location>
    <ligand>
        <name>GTP</name>
        <dbReference type="ChEBI" id="CHEBI:37565"/>
    </ligand>
</feature>
<dbReference type="InterPro" id="IPR000795">
    <property type="entry name" value="T_Tr_GTP-bd_dom"/>
</dbReference>
<dbReference type="InterPro" id="IPR031157">
    <property type="entry name" value="G_TR_CS"/>
</dbReference>
<dbReference type="CDD" id="cd04169">
    <property type="entry name" value="RF3"/>
    <property type="match status" value="1"/>
</dbReference>
<dbReference type="Pfam" id="PF22042">
    <property type="entry name" value="EF-G_D2"/>
    <property type="match status" value="1"/>
</dbReference>
<dbReference type="InterPro" id="IPR038467">
    <property type="entry name" value="RF3_dom_3_sf"/>
</dbReference>
<accession>A0A380RUU7</accession>
<dbReference type="InterPro" id="IPR004548">
    <property type="entry name" value="PrfC"/>
</dbReference>
<evidence type="ECO:0000313" key="11">
    <source>
        <dbReference type="EMBL" id="SUQ19069.1"/>
    </source>
</evidence>
<keyword evidence="6 9" id="KW-0342">GTP-binding</keyword>